<accession>A0A1G7FUF2</accession>
<dbReference type="EMBL" id="FNAS01000028">
    <property type="protein sequence ID" value="SDE79489.1"/>
    <property type="molecule type" value="Genomic_DNA"/>
</dbReference>
<organism evidence="1 2">
    <name type="scientific">Riemerella columbipharyngis</name>
    <dbReference type="NCBI Taxonomy" id="1071918"/>
    <lineage>
        <taxon>Bacteria</taxon>
        <taxon>Pseudomonadati</taxon>
        <taxon>Bacteroidota</taxon>
        <taxon>Flavobacteriia</taxon>
        <taxon>Flavobacteriales</taxon>
        <taxon>Weeksellaceae</taxon>
        <taxon>Riemerella</taxon>
    </lineage>
</organism>
<keyword evidence="2" id="KW-1185">Reference proteome</keyword>
<protein>
    <submittedName>
        <fullName evidence="1">Uncharacterized protein</fullName>
    </submittedName>
</protein>
<dbReference type="Proteomes" id="UP000198517">
    <property type="component" value="Unassembled WGS sequence"/>
</dbReference>
<reference evidence="1 2" key="1">
    <citation type="submission" date="2016-10" db="EMBL/GenBank/DDBJ databases">
        <authorList>
            <person name="de Groot N.N."/>
        </authorList>
    </citation>
    <scope>NUCLEOTIDE SEQUENCE [LARGE SCALE GENOMIC DNA]</scope>
    <source>
        <strain evidence="1 2">DSM 24015</strain>
    </source>
</reference>
<gene>
    <name evidence="1" type="ORF">SAMN05421544_1281</name>
</gene>
<sequence length="253" mass="29495">MKIVVPASWEELTNFQQKAIIQIINEVNSDDFSSSYLKIVQVLLMKKHTLWQYLRMRCILRKVSISAFEPAVKFLQEKPKLYTFPKIKGVLEPAPRIGDLTIEQFSLCDTLLYRYNEKKQEVYLRQLVACLYRLPDGRFDKNKLPEVAKLTDKISLQDAIRIGFIFSAIRIYIADAYPTIFINKKPEEDQSLRPVFSTNKTFTPFSQIIVMMAADELRLLGNLRECQSTLVYDFLNAFVESKKIHKIKQNAQK</sequence>
<name>A0A1G7FUF2_9FLAO</name>
<dbReference type="OrthoDB" id="1188846at2"/>
<proteinExistence type="predicted"/>
<evidence type="ECO:0000313" key="1">
    <source>
        <dbReference type="EMBL" id="SDE79489.1"/>
    </source>
</evidence>
<evidence type="ECO:0000313" key="2">
    <source>
        <dbReference type="Proteomes" id="UP000198517"/>
    </source>
</evidence>
<dbReference type="RefSeq" id="WP_092738059.1">
    <property type="nucleotide sequence ID" value="NZ_FNAS01000028.1"/>
</dbReference>
<dbReference type="STRING" id="1071918.SAMN05421544_1281"/>
<dbReference type="AlphaFoldDB" id="A0A1G7FUF2"/>